<dbReference type="PANTHER" id="PTHR43830:SF3">
    <property type="entry name" value="PROTEIN PSP1"/>
    <property type="match status" value="1"/>
</dbReference>
<keyword evidence="3" id="KW-1185">Reference proteome</keyword>
<dbReference type="eggNOG" id="COG1774">
    <property type="taxonomic scope" value="Bacteria"/>
</dbReference>
<evidence type="ECO:0000313" key="3">
    <source>
        <dbReference type="Proteomes" id="UP000000845"/>
    </source>
</evidence>
<dbReference type="KEGG" id="str:Sterm_2936"/>
<sequence length="168" mass="19739">MKLINVKFRKTKKVYLFKIDDNNDYKKGDTVIVETARGDQIGIIINDDDNAIESDDDELKVRGIKRKLSSEEIDKLEILDQKADKAYFICKKIVKEILPEMNLVIGEYTFDESKLIFYFTAEGRLDFRELVKAVNKEFKKRVEFYQIKPSDEGRILSAFGKYGKELYW</sequence>
<dbReference type="InterPro" id="IPR047767">
    <property type="entry name" value="PSP1-like"/>
</dbReference>
<dbReference type="AlphaFoldDB" id="D1ANH6"/>
<dbReference type="HOGENOM" id="CLU_033149_2_0_0"/>
<accession>D1ANH6</accession>
<proteinExistence type="predicted"/>
<dbReference type="InterPro" id="IPR007557">
    <property type="entry name" value="PSP1_C"/>
</dbReference>
<dbReference type="NCBIfam" id="NF041131">
    <property type="entry name" value="RicT_YaaT_fam"/>
    <property type="match status" value="1"/>
</dbReference>
<dbReference type="EMBL" id="CP001739">
    <property type="protein sequence ID" value="ACZ09780.1"/>
    <property type="molecule type" value="Genomic_DNA"/>
</dbReference>
<reference evidence="2 3" key="2">
    <citation type="journal article" date="2010" name="Stand. Genomic Sci.">
        <title>Complete genome sequence of Sebaldella termitidis type strain (NCTC 11300).</title>
        <authorList>
            <person name="Harmon-Smith M."/>
            <person name="Celia L."/>
            <person name="Chertkov O."/>
            <person name="Lapidus A."/>
            <person name="Copeland A."/>
            <person name="Glavina Del Rio T."/>
            <person name="Nolan M."/>
            <person name="Lucas S."/>
            <person name="Tice H."/>
            <person name="Cheng J.F."/>
            <person name="Han C."/>
            <person name="Detter J.C."/>
            <person name="Bruce D."/>
            <person name="Goodwin L."/>
            <person name="Pitluck S."/>
            <person name="Pati A."/>
            <person name="Liolios K."/>
            <person name="Ivanova N."/>
            <person name="Mavromatis K."/>
            <person name="Mikhailova N."/>
            <person name="Chen A."/>
            <person name="Palaniappan K."/>
            <person name="Land M."/>
            <person name="Hauser L."/>
            <person name="Chang Y.J."/>
            <person name="Jeffries C.D."/>
            <person name="Brettin T."/>
            <person name="Goker M."/>
            <person name="Beck B."/>
            <person name="Bristow J."/>
            <person name="Eisen J.A."/>
            <person name="Markowitz V."/>
            <person name="Hugenholtz P."/>
            <person name="Kyrpides N.C."/>
            <person name="Klenk H.P."/>
            <person name="Chen F."/>
        </authorList>
    </citation>
    <scope>NUCLEOTIDE SEQUENCE [LARGE SCALE GENOMIC DNA]</scope>
    <source>
        <strain evidence="3">ATCC 33386 / NCTC 11300</strain>
    </source>
</reference>
<organism evidence="2 3">
    <name type="scientific">Sebaldella termitidis (strain ATCC 33386 / NCTC 11300)</name>
    <dbReference type="NCBI Taxonomy" id="526218"/>
    <lineage>
        <taxon>Bacteria</taxon>
        <taxon>Fusobacteriati</taxon>
        <taxon>Fusobacteriota</taxon>
        <taxon>Fusobacteriia</taxon>
        <taxon>Fusobacteriales</taxon>
        <taxon>Leptotrichiaceae</taxon>
        <taxon>Sebaldella</taxon>
    </lineage>
</organism>
<dbReference type="Proteomes" id="UP000000845">
    <property type="component" value="Chromosome"/>
</dbReference>
<evidence type="ECO:0000259" key="1">
    <source>
        <dbReference type="PROSITE" id="PS51411"/>
    </source>
</evidence>
<dbReference type="PROSITE" id="PS51411">
    <property type="entry name" value="PSP1_C"/>
    <property type="match status" value="1"/>
</dbReference>
<dbReference type="Pfam" id="PF04468">
    <property type="entry name" value="PSP1"/>
    <property type="match status" value="1"/>
</dbReference>
<dbReference type="GO" id="GO:0005737">
    <property type="term" value="C:cytoplasm"/>
    <property type="evidence" value="ECO:0007669"/>
    <property type="project" value="TreeGrafter"/>
</dbReference>
<reference evidence="3" key="1">
    <citation type="submission" date="2009-09" db="EMBL/GenBank/DDBJ databases">
        <title>The complete chromosome of Sebaldella termitidis ATCC 33386.</title>
        <authorList>
            <consortium name="US DOE Joint Genome Institute (JGI-PGF)"/>
            <person name="Lucas S."/>
            <person name="Copeland A."/>
            <person name="Lapidus A."/>
            <person name="Glavina del Rio T."/>
            <person name="Dalin E."/>
            <person name="Tice H."/>
            <person name="Bruce D."/>
            <person name="Goodwin L."/>
            <person name="Pitluck S."/>
            <person name="Kyrpides N."/>
            <person name="Mavromatis K."/>
            <person name="Ivanova N."/>
            <person name="Mikhailova N."/>
            <person name="Sims D."/>
            <person name="Meincke L."/>
            <person name="Brettin T."/>
            <person name="Detter J.C."/>
            <person name="Han C."/>
            <person name="Larimer F."/>
            <person name="Land M."/>
            <person name="Hauser L."/>
            <person name="Markowitz V."/>
            <person name="Cheng J.F."/>
            <person name="Hugenholtz P."/>
            <person name="Woyke T."/>
            <person name="Wu D."/>
            <person name="Eisen J.A."/>
        </authorList>
    </citation>
    <scope>NUCLEOTIDE SEQUENCE [LARGE SCALE GENOMIC DNA]</scope>
    <source>
        <strain evidence="3">ATCC 33386 / NCTC 11300</strain>
    </source>
</reference>
<dbReference type="PANTHER" id="PTHR43830">
    <property type="entry name" value="PROTEIN PSP1"/>
    <property type="match status" value="1"/>
</dbReference>
<dbReference type="RefSeq" id="WP_012862362.1">
    <property type="nucleotide sequence ID" value="NC_013517.1"/>
</dbReference>
<evidence type="ECO:0000313" key="2">
    <source>
        <dbReference type="EMBL" id="ACZ09780.1"/>
    </source>
</evidence>
<gene>
    <name evidence="2" type="ordered locus">Sterm_2936</name>
</gene>
<protein>
    <submittedName>
        <fullName evidence="2">PSP1 domain protein</fullName>
    </submittedName>
</protein>
<feature type="domain" description="PSP1 C-terminal" evidence="1">
    <location>
        <begin position="62"/>
        <end position="147"/>
    </location>
</feature>
<dbReference type="STRING" id="526218.Sterm_2936"/>
<name>D1ANH6_SEBTE</name>